<dbReference type="InterPro" id="IPR012337">
    <property type="entry name" value="RNaseH-like_sf"/>
</dbReference>
<reference evidence="1 2" key="1">
    <citation type="submission" date="2014-04" db="EMBL/GenBank/DDBJ databases">
        <authorList>
            <consortium name="DOE Joint Genome Institute"/>
            <person name="Kuo A."/>
            <person name="Kohler A."/>
            <person name="Nagy L.G."/>
            <person name="Floudas D."/>
            <person name="Copeland A."/>
            <person name="Barry K.W."/>
            <person name="Cichocki N."/>
            <person name="Veneault-Fourrey C."/>
            <person name="LaButti K."/>
            <person name="Lindquist E.A."/>
            <person name="Lipzen A."/>
            <person name="Lundell T."/>
            <person name="Morin E."/>
            <person name="Murat C."/>
            <person name="Sun H."/>
            <person name="Tunlid A."/>
            <person name="Henrissat B."/>
            <person name="Grigoriev I.V."/>
            <person name="Hibbett D.S."/>
            <person name="Martin F."/>
            <person name="Nordberg H.P."/>
            <person name="Cantor M.N."/>
            <person name="Hua S.X."/>
        </authorList>
    </citation>
    <scope>NUCLEOTIDE SEQUENCE [LARGE SCALE GENOMIC DNA]</scope>
    <source>
        <strain evidence="1 2">Foug A</strain>
    </source>
</reference>
<accession>A0A0C3ANB6</accession>
<organism evidence="1 2">
    <name type="scientific">Scleroderma citrinum Foug A</name>
    <dbReference type="NCBI Taxonomy" id="1036808"/>
    <lineage>
        <taxon>Eukaryota</taxon>
        <taxon>Fungi</taxon>
        <taxon>Dikarya</taxon>
        <taxon>Basidiomycota</taxon>
        <taxon>Agaricomycotina</taxon>
        <taxon>Agaricomycetes</taxon>
        <taxon>Agaricomycetidae</taxon>
        <taxon>Boletales</taxon>
        <taxon>Sclerodermatineae</taxon>
        <taxon>Sclerodermataceae</taxon>
        <taxon>Scleroderma</taxon>
    </lineage>
</organism>
<feature type="non-terminal residue" evidence="1">
    <location>
        <position position="1"/>
    </location>
</feature>
<keyword evidence="2" id="KW-1185">Reference proteome</keyword>
<dbReference type="OrthoDB" id="3252425at2759"/>
<proteinExistence type="predicted"/>
<evidence type="ECO:0000313" key="2">
    <source>
        <dbReference type="Proteomes" id="UP000053989"/>
    </source>
</evidence>
<gene>
    <name evidence="1" type="ORF">SCLCIDRAFT_110413</name>
</gene>
<dbReference type="AlphaFoldDB" id="A0A0C3ANB6"/>
<dbReference type="EMBL" id="KN822017">
    <property type="protein sequence ID" value="KIM66467.1"/>
    <property type="molecule type" value="Genomic_DNA"/>
</dbReference>
<evidence type="ECO:0000313" key="1">
    <source>
        <dbReference type="EMBL" id="KIM66467.1"/>
    </source>
</evidence>
<dbReference type="SUPFAM" id="SSF53098">
    <property type="entry name" value="Ribonuclease H-like"/>
    <property type="match status" value="1"/>
</dbReference>
<dbReference type="Proteomes" id="UP000053989">
    <property type="component" value="Unassembled WGS sequence"/>
</dbReference>
<evidence type="ECO:0008006" key="3">
    <source>
        <dbReference type="Google" id="ProtNLM"/>
    </source>
</evidence>
<dbReference type="HOGENOM" id="CLU_099691_1_0_1"/>
<protein>
    <recommendedName>
        <fullName evidence="3">HAT C-terminal dimerisation domain-containing protein</fullName>
    </recommendedName>
</protein>
<sequence length="154" mass="17868">LRKLAYKIVNSSTVALPAWKEILKDLRMTVKLMPRDVATRWNSTLDLLEYALKHRKAIDLVTQRRELGLRELELTDEEWVIVLKDATLYFSRLTPNLATVIPAMDHIDHVLSEYSCNKKFLPSIRSGVSIAHETLNCYYSRTDQSEVYRIAMSK</sequence>
<name>A0A0C3ANB6_9AGAM</name>
<dbReference type="STRING" id="1036808.A0A0C3ANB6"/>
<dbReference type="InParanoid" id="A0A0C3ANB6"/>
<reference evidence="2" key="2">
    <citation type="submission" date="2015-01" db="EMBL/GenBank/DDBJ databases">
        <title>Evolutionary Origins and Diversification of the Mycorrhizal Mutualists.</title>
        <authorList>
            <consortium name="DOE Joint Genome Institute"/>
            <consortium name="Mycorrhizal Genomics Consortium"/>
            <person name="Kohler A."/>
            <person name="Kuo A."/>
            <person name="Nagy L.G."/>
            <person name="Floudas D."/>
            <person name="Copeland A."/>
            <person name="Barry K.W."/>
            <person name="Cichocki N."/>
            <person name="Veneault-Fourrey C."/>
            <person name="LaButti K."/>
            <person name="Lindquist E.A."/>
            <person name="Lipzen A."/>
            <person name="Lundell T."/>
            <person name="Morin E."/>
            <person name="Murat C."/>
            <person name="Riley R."/>
            <person name="Ohm R."/>
            <person name="Sun H."/>
            <person name="Tunlid A."/>
            <person name="Henrissat B."/>
            <person name="Grigoriev I.V."/>
            <person name="Hibbett D.S."/>
            <person name="Martin F."/>
        </authorList>
    </citation>
    <scope>NUCLEOTIDE SEQUENCE [LARGE SCALE GENOMIC DNA]</scope>
    <source>
        <strain evidence="2">Foug A</strain>
    </source>
</reference>